<protein>
    <submittedName>
        <fullName evidence="2">Uncharacterized protein</fullName>
    </submittedName>
</protein>
<evidence type="ECO:0000313" key="2">
    <source>
        <dbReference type="EMBL" id="MPC56572.1"/>
    </source>
</evidence>
<accession>A0A5B7GCD6</accession>
<comment type="caution">
    <text evidence="2">The sequence shown here is derived from an EMBL/GenBank/DDBJ whole genome shotgun (WGS) entry which is preliminary data.</text>
</comment>
<dbReference type="AlphaFoldDB" id="A0A5B7GCD6"/>
<gene>
    <name evidence="2" type="ORF">E2C01_050534</name>
</gene>
<keyword evidence="1" id="KW-0812">Transmembrane</keyword>
<proteinExistence type="predicted"/>
<keyword evidence="1" id="KW-1133">Transmembrane helix</keyword>
<evidence type="ECO:0000256" key="1">
    <source>
        <dbReference type="SAM" id="Phobius"/>
    </source>
</evidence>
<name>A0A5B7GCD6_PORTR</name>
<sequence>MRSSTKEAKNTDKGSENGRLVLTVIIVSLRWEESLRGREALTKLLGNTEAGVALAKAAVVVVGLIGTVEVVLMEWRRAPPPPLSPAWPAIVVVNEGGGAERLLTATGDRLKLTQWRARDDWTGVAGGKEHWIGKEQRGQERTGKGTRKLLYQIRCPPLHTRH</sequence>
<feature type="transmembrane region" description="Helical" evidence="1">
    <location>
        <begin position="53"/>
        <end position="72"/>
    </location>
</feature>
<keyword evidence="1" id="KW-0472">Membrane</keyword>
<organism evidence="2 3">
    <name type="scientific">Portunus trituberculatus</name>
    <name type="common">Swimming crab</name>
    <name type="synonym">Neptunus trituberculatus</name>
    <dbReference type="NCBI Taxonomy" id="210409"/>
    <lineage>
        <taxon>Eukaryota</taxon>
        <taxon>Metazoa</taxon>
        <taxon>Ecdysozoa</taxon>
        <taxon>Arthropoda</taxon>
        <taxon>Crustacea</taxon>
        <taxon>Multicrustacea</taxon>
        <taxon>Malacostraca</taxon>
        <taxon>Eumalacostraca</taxon>
        <taxon>Eucarida</taxon>
        <taxon>Decapoda</taxon>
        <taxon>Pleocyemata</taxon>
        <taxon>Brachyura</taxon>
        <taxon>Eubrachyura</taxon>
        <taxon>Portunoidea</taxon>
        <taxon>Portunidae</taxon>
        <taxon>Portuninae</taxon>
        <taxon>Portunus</taxon>
    </lineage>
</organism>
<keyword evidence="3" id="KW-1185">Reference proteome</keyword>
<reference evidence="2 3" key="1">
    <citation type="submission" date="2019-05" db="EMBL/GenBank/DDBJ databases">
        <title>Another draft genome of Portunus trituberculatus and its Hox gene families provides insights of decapod evolution.</title>
        <authorList>
            <person name="Jeong J.-H."/>
            <person name="Song I."/>
            <person name="Kim S."/>
            <person name="Choi T."/>
            <person name="Kim D."/>
            <person name="Ryu S."/>
            <person name="Kim W."/>
        </authorList>
    </citation>
    <scope>NUCLEOTIDE SEQUENCE [LARGE SCALE GENOMIC DNA]</scope>
    <source>
        <tissue evidence="2">Muscle</tissue>
    </source>
</reference>
<dbReference type="Proteomes" id="UP000324222">
    <property type="component" value="Unassembled WGS sequence"/>
</dbReference>
<evidence type="ECO:0000313" key="3">
    <source>
        <dbReference type="Proteomes" id="UP000324222"/>
    </source>
</evidence>
<dbReference type="EMBL" id="VSRR010014043">
    <property type="protein sequence ID" value="MPC56572.1"/>
    <property type="molecule type" value="Genomic_DNA"/>
</dbReference>